<feature type="compositionally biased region" description="Basic and acidic residues" evidence="1">
    <location>
        <begin position="28"/>
        <end position="42"/>
    </location>
</feature>
<proteinExistence type="predicted"/>
<gene>
    <name evidence="2" type="ORF">XpiCFBP4643_09635</name>
</gene>
<evidence type="ECO:0000313" key="3">
    <source>
        <dbReference type="Proteomes" id="UP000238191"/>
    </source>
</evidence>
<organism evidence="2 3">
    <name type="scientific">Xanthomonas pisi</name>
    <dbReference type="NCBI Taxonomy" id="56457"/>
    <lineage>
        <taxon>Bacteria</taxon>
        <taxon>Pseudomonadati</taxon>
        <taxon>Pseudomonadota</taxon>
        <taxon>Gammaproteobacteria</taxon>
        <taxon>Lysobacterales</taxon>
        <taxon>Lysobacteraceae</taxon>
        <taxon>Xanthomonas</taxon>
    </lineage>
</organism>
<dbReference type="EMBL" id="MDEI01000006">
    <property type="protein sequence ID" value="PPU68741.1"/>
    <property type="molecule type" value="Genomic_DNA"/>
</dbReference>
<comment type="caution">
    <text evidence="2">The sequence shown here is derived from an EMBL/GenBank/DDBJ whole genome shotgun (WGS) entry which is preliminary data.</text>
</comment>
<evidence type="ECO:0000313" key="2">
    <source>
        <dbReference type="EMBL" id="PPU68741.1"/>
    </source>
</evidence>
<keyword evidence="3" id="KW-1185">Reference proteome</keyword>
<name>A0A2S7D4H5_9XANT</name>
<dbReference type="AlphaFoldDB" id="A0A2S7D4H5"/>
<feature type="region of interest" description="Disordered" evidence="1">
    <location>
        <begin position="1"/>
        <end position="71"/>
    </location>
</feature>
<protein>
    <submittedName>
        <fullName evidence="2">Xanthomonadin biosynthesis protein</fullName>
    </submittedName>
</protein>
<reference evidence="3" key="1">
    <citation type="submission" date="2016-08" db="EMBL/GenBank/DDBJ databases">
        <authorList>
            <person name="Merda D."/>
            <person name="Briand M."/>
            <person name="Taghouti G."/>
            <person name="Carrere S."/>
            <person name="Gouzy J."/>
            <person name="Portier P."/>
            <person name="Jacques M.-A."/>
            <person name="Fischer-Le Saux M."/>
        </authorList>
    </citation>
    <scope>NUCLEOTIDE SEQUENCE [LARGE SCALE GENOMIC DNA]</scope>
    <source>
        <strain evidence="3">CFBP4643</strain>
    </source>
</reference>
<evidence type="ECO:0000256" key="1">
    <source>
        <dbReference type="SAM" id="MobiDB-lite"/>
    </source>
</evidence>
<dbReference type="Proteomes" id="UP000238191">
    <property type="component" value="Unassembled WGS sequence"/>
</dbReference>
<accession>A0A2S7D4H5</accession>
<dbReference type="OrthoDB" id="6006691at2"/>
<sequence length="71" mass="7348">MVQPCSSALPPGPSVPQLAGWSLPSDAAARDATEAKGNERNAEVTYEGEALNLPQPATLMTTARSQPPACQ</sequence>